<reference evidence="1 2" key="1">
    <citation type="submission" date="2016-10" db="EMBL/GenBank/DDBJ databases">
        <authorList>
            <person name="de Groot N.N."/>
        </authorList>
    </citation>
    <scope>NUCLEOTIDE SEQUENCE [LARGE SCALE GENOMIC DNA]</scope>
    <source>
        <strain evidence="1 2">DSM 43067</strain>
    </source>
</reference>
<sequence>MGAANLTGVADAKEEDGRDKVDEMMTALARGRVALGVAAFAAPRLTVKVAGLSGGADPGRDYMVRMFGAREIAVGAGYLLSGEDSGRRMWARLGLAVDSLDLVSGLKTRKGLPIWVTAGTVAVAGGAAAVGAAKVVRDLLH</sequence>
<dbReference type="eggNOG" id="ENOG5033CG7">
    <property type="taxonomic scope" value="Bacteria"/>
</dbReference>
<keyword evidence="2" id="KW-1185">Reference proteome</keyword>
<gene>
    <name evidence="1" type="ORF">SAMN04489713_12743</name>
</gene>
<dbReference type="STRING" id="1993.SAMN04489713_12743"/>
<proteinExistence type="predicted"/>
<accession>A0A1I5XJP5</accession>
<organism evidence="1 2">
    <name type="scientific">Actinomadura madurae</name>
    <dbReference type="NCBI Taxonomy" id="1993"/>
    <lineage>
        <taxon>Bacteria</taxon>
        <taxon>Bacillati</taxon>
        <taxon>Actinomycetota</taxon>
        <taxon>Actinomycetes</taxon>
        <taxon>Streptosporangiales</taxon>
        <taxon>Thermomonosporaceae</taxon>
        <taxon>Actinomadura</taxon>
    </lineage>
</organism>
<dbReference type="AlphaFoldDB" id="A0A1I5XJP5"/>
<evidence type="ECO:0000313" key="2">
    <source>
        <dbReference type="Proteomes" id="UP000183413"/>
    </source>
</evidence>
<dbReference type="Proteomes" id="UP000183413">
    <property type="component" value="Unassembled WGS sequence"/>
</dbReference>
<name>A0A1I5XJP5_9ACTN</name>
<evidence type="ECO:0000313" key="1">
    <source>
        <dbReference type="EMBL" id="SFQ32026.1"/>
    </source>
</evidence>
<protein>
    <submittedName>
        <fullName evidence="1">Uncharacterized protein</fullName>
    </submittedName>
</protein>
<dbReference type="EMBL" id="FOVH01000027">
    <property type="protein sequence ID" value="SFQ32026.1"/>
    <property type="molecule type" value="Genomic_DNA"/>
</dbReference>
<dbReference type="InParanoid" id="A0A1I5XJP5"/>